<proteinExistence type="predicted"/>
<feature type="compositionally biased region" description="Basic and acidic residues" evidence="1">
    <location>
        <begin position="16"/>
        <end position="34"/>
    </location>
</feature>
<evidence type="ECO:0000313" key="2">
    <source>
        <dbReference type="EMBL" id="VDI21699.1"/>
    </source>
</evidence>
<evidence type="ECO:0000313" key="3">
    <source>
        <dbReference type="Proteomes" id="UP000596742"/>
    </source>
</evidence>
<dbReference type="AlphaFoldDB" id="A0A8B6DMY8"/>
<reference evidence="2" key="1">
    <citation type="submission" date="2018-11" db="EMBL/GenBank/DDBJ databases">
        <authorList>
            <person name="Alioto T."/>
            <person name="Alioto T."/>
        </authorList>
    </citation>
    <scope>NUCLEOTIDE SEQUENCE</scope>
</reference>
<keyword evidence="3" id="KW-1185">Reference proteome</keyword>
<feature type="region of interest" description="Disordered" evidence="1">
    <location>
        <begin position="1"/>
        <end position="38"/>
    </location>
</feature>
<gene>
    <name evidence="2" type="ORF">MGAL_10B050470</name>
</gene>
<name>A0A8B6DMY8_MYTGA</name>
<comment type="caution">
    <text evidence="2">The sequence shown here is derived from an EMBL/GenBank/DDBJ whole genome shotgun (WGS) entry which is preliminary data.</text>
</comment>
<sequence>MSHLQQNGEQQQWTKKTPDTERGRRGEKTEEGGRRWINGSSNRLANIGDLKQKLQFPQQIAVTNQRPNIVIWSASTNQAILLEPTVPWEERIEDANERKRLKYQDLLEECRDNGWRFGYFQWKWEAKGVMDSLCGEH</sequence>
<protein>
    <submittedName>
        <fullName evidence="2">Uncharacterized protein</fullName>
    </submittedName>
</protein>
<evidence type="ECO:0000256" key="1">
    <source>
        <dbReference type="SAM" id="MobiDB-lite"/>
    </source>
</evidence>
<dbReference type="OrthoDB" id="6038825at2759"/>
<dbReference type="EMBL" id="UYJE01003710">
    <property type="protein sequence ID" value="VDI21699.1"/>
    <property type="molecule type" value="Genomic_DNA"/>
</dbReference>
<dbReference type="Proteomes" id="UP000596742">
    <property type="component" value="Unassembled WGS sequence"/>
</dbReference>
<feature type="compositionally biased region" description="Polar residues" evidence="1">
    <location>
        <begin position="1"/>
        <end position="15"/>
    </location>
</feature>
<accession>A0A8B6DMY8</accession>
<organism evidence="2 3">
    <name type="scientific">Mytilus galloprovincialis</name>
    <name type="common">Mediterranean mussel</name>
    <dbReference type="NCBI Taxonomy" id="29158"/>
    <lineage>
        <taxon>Eukaryota</taxon>
        <taxon>Metazoa</taxon>
        <taxon>Spiralia</taxon>
        <taxon>Lophotrochozoa</taxon>
        <taxon>Mollusca</taxon>
        <taxon>Bivalvia</taxon>
        <taxon>Autobranchia</taxon>
        <taxon>Pteriomorphia</taxon>
        <taxon>Mytilida</taxon>
        <taxon>Mytiloidea</taxon>
        <taxon>Mytilidae</taxon>
        <taxon>Mytilinae</taxon>
        <taxon>Mytilus</taxon>
    </lineage>
</organism>